<keyword evidence="8" id="KW-0449">Lipoprotein</keyword>
<dbReference type="PANTHER" id="PTHR43738">
    <property type="entry name" value="ABC TRANSPORTER, MEMBRANE PROTEIN"/>
    <property type="match status" value="1"/>
</dbReference>
<comment type="subcellular location">
    <subcellularLocation>
        <location evidence="1">Cell membrane</location>
        <topology evidence="1">Multi-pass membrane protein</topology>
    </subcellularLocation>
</comment>
<dbReference type="GO" id="GO:0005886">
    <property type="term" value="C:plasma membrane"/>
    <property type="evidence" value="ECO:0007669"/>
    <property type="project" value="UniProtKB-SubCell"/>
</dbReference>
<protein>
    <submittedName>
        <fullName evidence="8">ABC-type transport system, involved in lipoprotein release, permease component</fullName>
    </submittedName>
</protein>
<dbReference type="PANTHER" id="PTHR43738:SF2">
    <property type="entry name" value="ABC TRANSPORTER PERMEASE"/>
    <property type="match status" value="1"/>
</dbReference>
<dbReference type="OrthoDB" id="4669450at2"/>
<dbReference type="RefSeq" id="WP_097185913.1">
    <property type="nucleotide sequence ID" value="NZ_OCNK01000007.1"/>
</dbReference>
<dbReference type="InterPro" id="IPR051125">
    <property type="entry name" value="ABC-4/HrtB_transporter"/>
</dbReference>
<evidence type="ECO:0000256" key="5">
    <source>
        <dbReference type="ARBA" id="ARBA00023136"/>
    </source>
</evidence>
<accession>A0A286H6Y1</accession>
<gene>
    <name evidence="8" type="ORF">SAMN06272739_4216</name>
</gene>
<dbReference type="Pfam" id="PF02687">
    <property type="entry name" value="FtsX"/>
    <property type="match status" value="1"/>
</dbReference>
<sequence length="398" mass="40550">MAATTLEETSSGTLERPAQIEAAAATLRNSTIVRLLRFALANVRRRPERFALAVFGIALAILSVTVVRTISSSFAITGSDSVTRVLDGASLWAVPAAGVHYDSEVGAIVADGPAPGLAVPDGWTATRTIAGVWSSGAGDLALYGSDAIDDGTAVVGSQAAETLGVRSGDTLAVGSADLAVTVGDGDAVVAVPEDVAGDVVGGNGWWTLTEPADLAGRNDLGSMMSAETGLPSTTDPAVQPEADGEGLIYDAVGGSGATTFEQKFSALFSGQVTSSAFGLISVIGLVLGFVIAISSFLAAVQERRREFGIMASIGLADEVLYFFLVESALVFLSAYLLGITFAGVAVWLVVPQIATPVAWLAAAGTVAAYLPAMAIVGALVPVHRLLQQRPVQLLGDSA</sequence>
<feature type="transmembrane region" description="Helical" evidence="6">
    <location>
        <begin position="276"/>
        <end position="300"/>
    </location>
</feature>
<evidence type="ECO:0000256" key="3">
    <source>
        <dbReference type="ARBA" id="ARBA00022692"/>
    </source>
</evidence>
<evidence type="ECO:0000259" key="7">
    <source>
        <dbReference type="Pfam" id="PF02687"/>
    </source>
</evidence>
<dbReference type="Proteomes" id="UP000219482">
    <property type="component" value="Unassembled WGS sequence"/>
</dbReference>
<keyword evidence="5 6" id="KW-0472">Membrane</keyword>
<keyword evidence="3 6" id="KW-0812">Transmembrane</keyword>
<evidence type="ECO:0000256" key="2">
    <source>
        <dbReference type="ARBA" id="ARBA00022475"/>
    </source>
</evidence>
<name>A0A286H6Y1_9ACTN</name>
<evidence type="ECO:0000256" key="4">
    <source>
        <dbReference type="ARBA" id="ARBA00022989"/>
    </source>
</evidence>
<dbReference type="InterPro" id="IPR003838">
    <property type="entry name" value="ABC3_permease_C"/>
</dbReference>
<dbReference type="AlphaFoldDB" id="A0A286H6Y1"/>
<keyword evidence="9" id="KW-1185">Reference proteome</keyword>
<keyword evidence="2" id="KW-1003">Cell membrane</keyword>
<keyword evidence="4 6" id="KW-1133">Transmembrane helix</keyword>
<feature type="transmembrane region" description="Helical" evidence="6">
    <location>
        <begin position="50"/>
        <end position="70"/>
    </location>
</feature>
<evidence type="ECO:0000256" key="1">
    <source>
        <dbReference type="ARBA" id="ARBA00004651"/>
    </source>
</evidence>
<proteinExistence type="predicted"/>
<evidence type="ECO:0000256" key="6">
    <source>
        <dbReference type="SAM" id="Phobius"/>
    </source>
</evidence>
<evidence type="ECO:0000313" key="9">
    <source>
        <dbReference type="Proteomes" id="UP000219482"/>
    </source>
</evidence>
<reference evidence="9" key="1">
    <citation type="submission" date="2017-09" db="EMBL/GenBank/DDBJ databases">
        <authorList>
            <person name="Varghese N."/>
            <person name="Submissions S."/>
        </authorList>
    </citation>
    <scope>NUCLEOTIDE SEQUENCE [LARGE SCALE GENOMIC DNA]</scope>
    <source>
        <strain evidence="9">DSM 44270</strain>
    </source>
</reference>
<dbReference type="EMBL" id="OCNK01000007">
    <property type="protein sequence ID" value="SOE03527.1"/>
    <property type="molecule type" value="Genomic_DNA"/>
</dbReference>
<feature type="transmembrane region" description="Helical" evidence="6">
    <location>
        <begin position="320"/>
        <end position="350"/>
    </location>
</feature>
<feature type="transmembrane region" description="Helical" evidence="6">
    <location>
        <begin position="356"/>
        <end position="380"/>
    </location>
</feature>
<feature type="domain" description="ABC3 transporter permease C-terminal" evidence="7">
    <location>
        <begin position="279"/>
        <end position="368"/>
    </location>
</feature>
<organism evidence="8 9">
    <name type="scientific">Blastococcus haudaquaticus</name>
    <dbReference type="NCBI Taxonomy" id="1938745"/>
    <lineage>
        <taxon>Bacteria</taxon>
        <taxon>Bacillati</taxon>
        <taxon>Actinomycetota</taxon>
        <taxon>Actinomycetes</taxon>
        <taxon>Geodermatophilales</taxon>
        <taxon>Geodermatophilaceae</taxon>
        <taxon>Blastococcus</taxon>
    </lineage>
</organism>
<evidence type="ECO:0000313" key="8">
    <source>
        <dbReference type="EMBL" id="SOE03527.1"/>
    </source>
</evidence>